<evidence type="ECO:0000313" key="1">
    <source>
        <dbReference type="EMBL" id="RCS21542.1"/>
    </source>
</evidence>
<proteinExistence type="predicted"/>
<protein>
    <submittedName>
        <fullName evidence="1">Uncharacterized protein</fullName>
    </submittedName>
</protein>
<evidence type="ECO:0000313" key="2">
    <source>
        <dbReference type="Proteomes" id="UP000253420"/>
    </source>
</evidence>
<keyword evidence="2" id="KW-1185">Reference proteome</keyword>
<dbReference type="Proteomes" id="UP000253420">
    <property type="component" value="Unassembled WGS sequence"/>
</dbReference>
<dbReference type="AlphaFoldDB" id="A0A368JZE7"/>
<dbReference type="EMBL" id="QOZG01000027">
    <property type="protein sequence ID" value="RCS21542.1"/>
    <property type="molecule type" value="Genomic_DNA"/>
</dbReference>
<name>A0A368JZE7_9HYPH</name>
<organism evidence="1 2">
    <name type="scientific">Phyllobacterium salinisoli</name>
    <dbReference type="NCBI Taxonomy" id="1899321"/>
    <lineage>
        <taxon>Bacteria</taxon>
        <taxon>Pseudomonadati</taxon>
        <taxon>Pseudomonadota</taxon>
        <taxon>Alphaproteobacteria</taxon>
        <taxon>Hyphomicrobiales</taxon>
        <taxon>Phyllobacteriaceae</taxon>
        <taxon>Phyllobacterium</taxon>
    </lineage>
</organism>
<gene>
    <name evidence="1" type="ORF">DUT91_23360</name>
</gene>
<accession>A0A368JZE7</accession>
<sequence length="71" mass="8144">MEGFRIDHHRIAPVVGLDLEIVSFVKAVVKAVPRLKSRREPFLEIIPRVRTIAASEVKSGRAQRLRMLRAR</sequence>
<comment type="caution">
    <text evidence="1">The sequence shown here is derived from an EMBL/GenBank/DDBJ whole genome shotgun (WGS) entry which is preliminary data.</text>
</comment>
<reference evidence="1 2" key="1">
    <citation type="submission" date="2018-07" db="EMBL/GenBank/DDBJ databases">
        <title>The draft genome of Phyllobacterium salinisoli.</title>
        <authorList>
            <person name="Liu L."/>
            <person name="Li L."/>
            <person name="Zhang X."/>
            <person name="Liang L."/>
        </authorList>
    </citation>
    <scope>NUCLEOTIDE SEQUENCE [LARGE SCALE GENOMIC DNA]</scope>
    <source>
        <strain evidence="1 2">LLAN61</strain>
    </source>
</reference>